<proteinExistence type="predicted"/>
<dbReference type="EMBL" id="JBEPLV010000001">
    <property type="protein sequence ID" value="MET3544862.1"/>
    <property type="molecule type" value="Genomic_DNA"/>
</dbReference>
<dbReference type="Pfam" id="PF00107">
    <property type="entry name" value="ADH_zinc_N"/>
    <property type="match status" value="1"/>
</dbReference>
<feature type="domain" description="Enoyl reductase (ER)" evidence="3">
    <location>
        <begin position="10"/>
        <end position="309"/>
    </location>
</feature>
<evidence type="ECO:0000259" key="3">
    <source>
        <dbReference type="SMART" id="SM00829"/>
    </source>
</evidence>
<dbReference type="InterPro" id="IPR013149">
    <property type="entry name" value="ADH-like_C"/>
</dbReference>
<evidence type="ECO:0000256" key="2">
    <source>
        <dbReference type="ARBA" id="ARBA00023002"/>
    </source>
</evidence>
<dbReference type="RefSeq" id="WP_354495498.1">
    <property type="nucleotide sequence ID" value="NZ_JBEPLV010000001.1"/>
</dbReference>
<evidence type="ECO:0000256" key="1">
    <source>
        <dbReference type="ARBA" id="ARBA00022857"/>
    </source>
</evidence>
<keyword evidence="5" id="KW-1185">Reference proteome</keyword>
<reference evidence="4 5" key="1">
    <citation type="submission" date="2024-06" db="EMBL/GenBank/DDBJ databases">
        <title>Genomic Encyclopedia of Type Strains, Phase IV (KMG-IV): sequencing the most valuable type-strain genomes for metagenomic binning, comparative biology and taxonomic classification.</title>
        <authorList>
            <person name="Goeker M."/>
        </authorList>
    </citation>
    <scope>NUCLEOTIDE SEQUENCE [LARGE SCALE GENOMIC DNA]</scope>
    <source>
        <strain evidence="4 5">DSM 17253</strain>
    </source>
</reference>
<dbReference type="SUPFAM" id="SSF51735">
    <property type="entry name" value="NAD(P)-binding Rossmann-fold domains"/>
    <property type="match status" value="1"/>
</dbReference>
<dbReference type="SUPFAM" id="SSF50129">
    <property type="entry name" value="GroES-like"/>
    <property type="match status" value="1"/>
</dbReference>
<sequence>MIRAIIADPLVTERLIIKEVEPPIPQSNEAIVQVKAISLNRGEIRDSLSGDIEQRLGWDYSGIVIEQAADGSGPAKGSRVVGLLPFGAWAEQIAARTSLMSEIPDSVSFAQASTLPVAGLSALYSLKKRGLLLGKKVLITGSTGGVGVYAHQLAARTGAFVVGTARSEEKANLVREDGANRIIVGELSERAGQFGPYDLIIDTVGGNTLASLLSHLAPEGVGVTMGYSSSPFTSIDVRYLIHTGRTTLYGLYLLEELKGYSVPDDLRYLTEQIAKGTLIPRIEVEAPWTDIKQVAGQLMERKYSGKAVLHLEN</sequence>
<dbReference type="PANTHER" id="PTHR48106:SF18">
    <property type="entry name" value="QUINONE OXIDOREDUCTASE PIG3"/>
    <property type="match status" value="1"/>
</dbReference>
<dbReference type="Gene3D" id="3.40.50.720">
    <property type="entry name" value="NAD(P)-binding Rossmann-like Domain"/>
    <property type="match status" value="1"/>
</dbReference>
<dbReference type="PANTHER" id="PTHR48106">
    <property type="entry name" value="QUINONE OXIDOREDUCTASE PIG3-RELATED"/>
    <property type="match status" value="1"/>
</dbReference>
<evidence type="ECO:0000313" key="5">
    <source>
        <dbReference type="Proteomes" id="UP001549098"/>
    </source>
</evidence>
<dbReference type="Proteomes" id="UP001549098">
    <property type="component" value="Unassembled WGS sequence"/>
</dbReference>
<accession>A0ABV2EZB9</accession>
<dbReference type="SMART" id="SM00829">
    <property type="entry name" value="PKS_ER"/>
    <property type="match status" value="1"/>
</dbReference>
<keyword evidence="2" id="KW-0560">Oxidoreductase</keyword>
<dbReference type="CDD" id="cd08270">
    <property type="entry name" value="MDR4"/>
    <property type="match status" value="1"/>
</dbReference>
<organism evidence="4 5">
    <name type="scientific">Paenibacillus favisporus</name>
    <dbReference type="NCBI Taxonomy" id="221028"/>
    <lineage>
        <taxon>Bacteria</taxon>
        <taxon>Bacillati</taxon>
        <taxon>Bacillota</taxon>
        <taxon>Bacilli</taxon>
        <taxon>Bacillales</taxon>
        <taxon>Paenibacillaceae</taxon>
        <taxon>Paenibacillus</taxon>
    </lineage>
</organism>
<dbReference type="InterPro" id="IPR020843">
    <property type="entry name" value="ER"/>
</dbReference>
<dbReference type="InterPro" id="IPR036291">
    <property type="entry name" value="NAD(P)-bd_dom_sf"/>
</dbReference>
<dbReference type="InterPro" id="IPR011032">
    <property type="entry name" value="GroES-like_sf"/>
</dbReference>
<dbReference type="Gene3D" id="3.90.180.10">
    <property type="entry name" value="Medium-chain alcohol dehydrogenases, catalytic domain"/>
    <property type="match status" value="1"/>
</dbReference>
<keyword evidence="1" id="KW-0521">NADP</keyword>
<protein>
    <submittedName>
        <fullName evidence="4">NADPH:quinone reductase-like Zn-dependent oxidoreductase</fullName>
    </submittedName>
</protein>
<comment type="caution">
    <text evidence="4">The sequence shown here is derived from an EMBL/GenBank/DDBJ whole genome shotgun (WGS) entry which is preliminary data.</text>
</comment>
<evidence type="ECO:0000313" key="4">
    <source>
        <dbReference type="EMBL" id="MET3544862.1"/>
    </source>
</evidence>
<gene>
    <name evidence="4" type="ORF">ABID47_001456</name>
</gene>
<name>A0ABV2EZB9_9BACL</name>